<name>A0A2N7PKD7_9BACT</name>
<dbReference type="InterPro" id="IPR015890">
    <property type="entry name" value="Chorismate_C"/>
</dbReference>
<evidence type="ECO:0000313" key="7">
    <source>
        <dbReference type="EMBL" id="PMP63623.1"/>
    </source>
</evidence>
<evidence type="ECO:0000256" key="5">
    <source>
        <dbReference type="RuleBase" id="RU004516"/>
    </source>
</evidence>
<comment type="caution">
    <text evidence="7">The sequence shown here is derived from an EMBL/GenBank/DDBJ whole genome shotgun (WGS) entry which is preliminary data.</text>
</comment>
<evidence type="ECO:0000256" key="3">
    <source>
        <dbReference type="ARBA" id="ARBA00022898"/>
    </source>
</evidence>
<evidence type="ECO:0000259" key="6">
    <source>
        <dbReference type="Pfam" id="PF00425"/>
    </source>
</evidence>
<dbReference type="GO" id="GO:0009396">
    <property type="term" value="P:folic acid-containing compound biosynthetic process"/>
    <property type="evidence" value="ECO:0007669"/>
    <property type="project" value="InterPro"/>
</dbReference>
<dbReference type="InterPro" id="IPR018300">
    <property type="entry name" value="Aminotrans_IV_CS"/>
</dbReference>
<evidence type="ECO:0000256" key="2">
    <source>
        <dbReference type="ARBA" id="ARBA00009320"/>
    </source>
</evidence>
<dbReference type="GO" id="GO:0046820">
    <property type="term" value="F:4-amino-4-deoxychorismate synthase activity"/>
    <property type="evidence" value="ECO:0007669"/>
    <property type="project" value="TreeGrafter"/>
</dbReference>
<dbReference type="Proteomes" id="UP000235731">
    <property type="component" value="Unassembled WGS sequence"/>
</dbReference>
<dbReference type="PANTHER" id="PTHR11236">
    <property type="entry name" value="AMINOBENZOATE/ANTHRANILATE SYNTHASE"/>
    <property type="match status" value="1"/>
</dbReference>
<comment type="similarity">
    <text evidence="2 4">Belongs to the class-IV pyridoxal-phosphate-dependent aminotransferase family.</text>
</comment>
<dbReference type="Pfam" id="PF01063">
    <property type="entry name" value="Aminotran_4"/>
    <property type="match status" value="1"/>
</dbReference>
<dbReference type="InterPro" id="IPR005801">
    <property type="entry name" value="ADC_synthase"/>
</dbReference>
<dbReference type="GO" id="GO:0000162">
    <property type="term" value="P:L-tryptophan biosynthetic process"/>
    <property type="evidence" value="ECO:0007669"/>
    <property type="project" value="TreeGrafter"/>
</dbReference>
<evidence type="ECO:0000256" key="1">
    <source>
        <dbReference type="ARBA" id="ARBA00001933"/>
    </source>
</evidence>
<reference evidence="7 8" key="1">
    <citation type="submission" date="2018-01" db="EMBL/GenBank/DDBJ databases">
        <title>Metagenomic assembled genomes from two thermal pools in the Uzon Caldera, Kamchatka, Russia.</title>
        <authorList>
            <person name="Wilkins L."/>
            <person name="Ettinger C."/>
        </authorList>
    </citation>
    <scope>NUCLEOTIDE SEQUENCE [LARGE SCALE GENOMIC DNA]</scope>
    <source>
        <strain evidence="7">ZAV-15</strain>
    </source>
</reference>
<dbReference type="PROSITE" id="PS00770">
    <property type="entry name" value="AA_TRANSFER_CLASS_4"/>
    <property type="match status" value="1"/>
</dbReference>
<comment type="cofactor">
    <cofactor evidence="1 5">
        <name>pyridoxal 5'-phosphate</name>
        <dbReference type="ChEBI" id="CHEBI:597326"/>
    </cofactor>
</comment>
<dbReference type="InterPro" id="IPR036038">
    <property type="entry name" value="Aminotransferase-like"/>
</dbReference>
<feature type="domain" description="Chorismate-utilising enzyme C-terminal" evidence="6">
    <location>
        <begin position="114"/>
        <end position="372"/>
    </location>
</feature>
<dbReference type="SUPFAM" id="SSF56752">
    <property type="entry name" value="D-aminoacid aminotransferase-like PLP-dependent enzymes"/>
    <property type="match status" value="1"/>
</dbReference>
<dbReference type="AlphaFoldDB" id="A0A2N7PKD7"/>
<dbReference type="EMBL" id="PNIE01000030">
    <property type="protein sequence ID" value="PMP63623.1"/>
    <property type="molecule type" value="Genomic_DNA"/>
</dbReference>
<organism evidence="7 8">
    <name type="scientific">Caldimicrobium thiodismutans</name>
    <dbReference type="NCBI Taxonomy" id="1653476"/>
    <lineage>
        <taxon>Bacteria</taxon>
        <taxon>Pseudomonadati</taxon>
        <taxon>Thermodesulfobacteriota</taxon>
        <taxon>Thermodesulfobacteria</taxon>
        <taxon>Thermodesulfobacteriales</taxon>
        <taxon>Thermodesulfobacteriaceae</taxon>
        <taxon>Caldimicrobium</taxon>
    </lineage>
</organism>
<gene>
    <name evidence="7" type="primary">pabB</name>
    <name evidence="7" type="ORF">C0197_02315</name>
</gene>
<proteinExistence type="inferred from homology"/>
<dbReference type="InterPro" id="IPR005802">
    <property type="entry name" value="ADC_synth_comp_1"/>
</dbReference>
<evidence type="ECO:0000313" key="8">
    <source>
        <dbReference type="Proteomes" id="UP000235731"/>
    </source>
</evidence>
<dbReference type="PRINTS" id="PR00095">
    <property type="entry name" value="ANTSNTHASEI"/>
</dbReference>
<dbReference type="SUPFAM" id="SSF56322">
    <property type="entry name" value="ADC synthase"/>
    <property type="match status" value="1"/>
</dbReference>
<dbReference type="InterPro" id="IPR043131">
    <property type="entry name" value="BCAT-like_N"/>
</dbReference>
<dbReference type="NCBIfam" id="TIGR00553">
    <property type="entry name" value="pabB"/>
    <property type="match status" value="1"/>
</dbReference>
<evidence type="ECO:0000256" key="4">
    <source>
        <dbReference type="RuleBase" id="RU004106"/>
    </source>
</evidence>
<protein>
    <submittedName>
        <fullName evidence="7">Aminodeoxychorismate synthase, component I</fullName>
    </submittedName>
</protein>
<dbReference type="Gene3D" id="3.20.10.10">
    <property type="entry name" value="D-amino Acid Aminotransferase, subunit A, domain 2"/>
    <property type="match status" value="1"/>
</dbReference>
<dbReference type="PANTHER" id="PTHR11236:SF50">
    <property type="entry name" value="AMINODEOXYCHORISMATE SYNTHASE COMPONENT 1"/>
    <property type="match status" value="1"/>
</dbReference>
<sequence>MNLFLWVNSKSIPFKGYLFLEPEEELILCSENPLEVPPFFEKIETLIRKGLYAFGFFSYELGYLLEKRLYHLYRRPETPLAHFIFFKKRKTLKIYPLKLTPSFKVLSCTLNLEREEYYQAISKIKDYIASGDTYQVNFTGKFKFLLEGNPWQIFHYILFSQRCEYACFFQAKDYIILSFSPELFIRKRGKEILSSPMKGTEKRAPLLKFDEAQKIFLKSDEKTQAENLMIVDLIRNDLGRISKVGSVEVSQLFKIKTYPTLHQMISTIKGTFPKGTKLFEIFKALFPCGSVTGAPKIRTMEIIKELEKEPRNVYTGAIGFITPKGNFIFNVAIRTLLLKPLSENLYQGELGVGAGIVWDSSPEKEFEETKLKAHFFLSPLPYFELFETFLWKENPSRIKLHYKRLLNSLLFFKFTVPKELETYRNFTNFLEKNLKTKEHPFRVKLVVSPHGKIRLESSPIETPSWGKDLKVGFIKRKTPKNLFHFHKTTFREEYDHYRKRLNEFGFTEILFYNEDNFLLEGTISNIFLKVDNLFLTPPLDFGILPGVLREEMLKKGLAKEYPLKIEDLKKGELYIGNSLRGLGKVKDWVIL</sequence>
<dbReference type="Pfam" id="PF00425">
    <property type="entry name" value="Chorismate_bind"/>
    <property type="match status" value="1"/>
</dbReference>
<dbReference type="Gene3D" id="3.60.120.10">
    <property type="entry name" value="Anthranilate synthase"/>
    <property type="match status" value="1"/>
</dbReference>
<dbReference type="InterPro" id="IPR043132">
    <property type="entry name" value="BCAT-like_C"/>
</dbReference>
<accession>A0A2N7PKD7</accession>
<keyword evidence="3 5" id="KW-0663">Pyridoxal phosphate</keyword>
<dbReference type="InterPro" id="IPR019999">
    <property type="entry name" value="Anth_synth_I-like"/>
</dbReference>
<dbReference type="Gene3D" id="3.30.470.10">
    <property type="match status" value="1"/>
</dbReference>
<dbReference type="InterPro" id="IPR001544">
    <property type="entry name" value="Aminotrans_IV"/>
</dbReference>